<protein>
    <submittedName>
        <fullName evidence="1">Uncharacterized protein</fullName>
    </submittedName>
</protein>
<accession>A0A318HCG3</accession>
<proteinExistence type="predicted"/>
<dbReference type="EMBL" id="QJJU01000023">
    <property type="protein sequence ID" value="PXX03201.1"/>
    <property type="molecule type" value="Genomic_DNA"/>
</dbReference>
<keyword evidence="2" id="KW-1185">Reference proteome</keyword>
<reference evidence="2" key="1">
    <citation type="submission" date="2018-05" db="EMBL/GenBank/DDBJ databases">
        <authorList>
            <person name="Deangelis K."/>
            <person name="Huntemann M."/>
            <person name="Clum A."/>
            <person name="Pillay M."/>
            <person name="Palaniappan K."/>
            <person name="Varghese N."/>
            <person name="Mikhailova N."/>
            <person name="Stamatis D."/>
            <person name="Reddy T."/>
            <person name="Daum C."/>
            <person name="Shapiro N."/>
            <person name="Ivanova N."/>
            <person name="Kyrpides N."/>
            <person name="Woyke T."/>
        </authorList>
    </citation>
    <scope>NUCLEOTIDE SEQUENCE [LARGE SCALE GENOMIC DNA]</scope>
    <source>
        <strain evidence="2">GAS496</strain>
    </source>
</reference>
<dbReference type="Proteomes" id="UP000247781">
    <property type="component" value="Unassembled WGS sequence"/>
</dbReference>
<reference evidence="1 2" key="2">
    <citation type="submission" date="2018-06" db="EMBL/GenBank/DDBJ databases">
        <title>Sequencing of bacterial isolates from soil warming experiment in Harvard Forest, Massachusetts, USA.</title>
        <authorList>
            <person name="Deangelis K.PhD."/>
        </authorList>
    </citation>
    <scope>NUCLEOTIDE SEQUENCE [LARGE SCALE GENOMIC DNA]</scope>
    <source>
        <strain evidence="1 2">GAS496</strain>
    </source>
</reference>
<evidence type="ECO:0000313" key="1">
    <source>
        <dbReference type="EMBL" id="PXX03201.1"/>
    </source>
</evidence>
<name>A0A318HCG3_9MYCO</name>
<evidence type="ECO:0000313" key="2">
    <source>
        <dbReference type="Proteomes" id="UP000247781"/>
    </source>
</evidence>
<gene>
    <name evidence="1" type="ORF">C8E89_1233</name>
</gene>
<dbReference type="AlphaFoldDB" id="A0A318HCG3"/>
<sequence length="38" mass="4388">MLIALGFRRVAARVLLALFDPRLVDAYETPTFPRINDR</sequence>
<organism evidence="1 2">
    <name type="scientific">Mycolicibacterium moriokaense</name>
    <dbReference type="NCBI Taxonomy" id="39691"/>
    <lineage>
        <taxon>Bacteria</taxon>
        <taxon>Bacillati</taxon>
        <taxon>Actinomycetota</taxon>
        <taxon>Actinomycetes</taxon>
        <taxon>Mycobacteriales</taxon>
        <taxon>Mycobacteriaceae</taxon>
        <taxon>Mycolicibacterium</taxon>
    </lineage>
</organism>
<comment type="caution">
    <text evidence="1">The sequence shown here is derived from an EMBL/GenBank/DDBJ whole genome shotgun (WGS) entry which is preliminary data.</text>
</comment>